<evidence type="ECO:0000256" key="7">
    <source>
        <dbReference type="ARBA" id="ARBA00022779"/>
    </source>
</evidence>
<evidence type="ECO:0000256" key="3">
    <source>
        <dbReference type="ARBA" id="ARBA00008281"/>
    </source>
</evidence>
<comment type="similarity">
    <text evidence="3 10">Belongs to the FliL family.</text>
</comment>
<sequence>MINKEVEAPVKKKSGLLKWLILLLLLLGVGAGGFFAYQHFVGMPVGNPADQSAVPDGSDPASTQAPEEVGSQPQLFSMPPFVVNLADPLGRRYLKLSLEIEVKNKSVLEKTEKAMPRIKDALLLLLSSKSYSDLASMENKIALKNEIISRLGQIVGNGNVSNVYFTEFIIQ</sequence>
<organism evidence="12 13">
    <name type="scientific">Desulfoplanes formicivorans</name>
    <dbReference type="NCBI Taxonomy" id="1592317"/>
    <lineage>
        <taxon>Bacteria</taxon>
        <taxon>Pseudomonadati</taxon>
        <taxon>Thermodesulfobacteriota</taxon>
        <taxon>Desulfovibrionia</taxon>
        <taxon>Desulfovibrionales</taxon>
        <taxon>Desulfoplanaceae</taxon>
        <taxon>Desulfoplanes</taxon>
    </lineage>
</organism>
<proteinExistence type="inferred from homology"/>
<dbReference type="AlphaFoldDB" id="A0A194AGD1"/>
<evidence type="ECO:0000256" key="10">
    <source>
        <dbReference type="RuleBase" id="RU364125"/>
    </source>
</evidence>
<comment type="caution">
    <text evidence="12">The sequence shown here is derived from an EMBL/GenBank/DDBJ whole genome shotgun (WGS) entry which is preliminary data.</text>
</comment>
<keyword evidence="12" id="KW-0282">Flagellum</keyword>
<dbReference type="PANTHER" id="PTHR35091:SF2">
    <property type="entry name" value="FLAGELLAR PROTEIN FLIL"/>
    <property type="match status" value="1"/>
</dbReference>
<dbReference type="GO" id="GO:0005886">
    <property type="term" value="C:plasma membrane"/>
    <property type="evidence" value="ECO:0007669"/>
    <property type="project" value="UniProtKB-SubCell"/>
</dbReference>
<feature type="transmembrane region" description="Helical" evidence="10">
    <location>
        <begin position="16"/>
        <end position="37"/>
    </location>
</feature>
<feature type="region of interest" description="Disordered" evidence="11">
    <location>
        <begin position="51"/>
        <end position="74"/>
    </location>
</feature>
<dbReference type="STRING" id="1592317.DPF_1091"/>
<evidence type="ECO:0000256" key="11">
    <source>
        <dbReference type="SAM" id="MobiDB-lite"/>
    </source>
</evidence>
<protein>
    <recommendedName>
        <fullName evidence="10">Flagellar protein FliL</fullName>
    </recommendedName>
</protein>
<keyword evidence="12" id="KW-0966">Cell projection</keyword>
<keyword evidence="4 10" id="KW-1003">Cell membrane</keyword>
<evidence type="ECO:0000256" key="2">
    <source>
        <dbReference type="ARBA" id="ARBA00004162"/>
    </source>
</evidence>
<name>A0A194AGD1_9BACT</name>
<keyword evidence="6 10" id="KW-0812">Transmembrane</keyword>
<evidence type="ECO:0000256" key="4">
    <source>
        <dbReference type="ARBA" id="ARBA00022475"/>
    </source>
</evidence>
<dbReference type="InterPro" id="IPR005503">
    <property type="entry name" value="FliL"/>
</dbReference>
<dbReference type="RefSeq" id="WP_069858755.1">
    <property type="nucleotide sequence ID" value="NZ_BDFE01000015.1"/>
</dbReference>
<evidence type="ECO:0000256" key="9">
    <source>
        <dbReference type="ARBA" id="ARBA00023136"/>
    </source>
</evidence>
<keyword evidence="13" id="KW-1185">Reference proteome</keyword>
<dbReference type="OrthoDB" id="9799777at2"/>
<dbReference type="Proteomes" id="UP000095200">
    <property type="component" value="Unassembled WGS sequence"/>
</dbReference>
<dbReference type="PANTHER" id="PTHR35091">
    <property type="entry name" value="FLAGELLAR PROTEIN FLIL"/>
    <property type="match status" value="1"/>
</dbReference>
<keyword evidence="9 10" id="KW-0472">Membrane</keyword>
<evidence type="ECO:0000256" key="8">
    <source>
        <dbReference type="ARBA" id="ARBA00022989"/>
    </source>
</evidence>
<keyword evidence="8 10" id="KW-1133">Transmembrane helix</keyword>
<keyword evidence="12" id="KW-0969">Cilium</keyword>
<gene>
    <name evidence="12" type="ORF">DPF_1091</name>
</gene>
<reference evidence="13" key="1">
    <citation type="submission" date="2016-06" db="EMBL/GenBank/DDBJ databases">
        <title>Draft genome sequence of Desulfoplanes formicivorans strain Pf12B.</title>
        <authorList>
            <person name="Watanabe M."/>
            <person name="Kojima H."/>
            <person name="Fukui M."/>
        </authorList>
    </citation>
    <scope>NUCLEOTIDE SEQUENCE [LARGE SCALE GENOMIC DNA]</scope>
    <source>
        <strain evidence="13">Pf12B</strain>
    </source>
</reference>
<keyword evidence="5 10" id="KW-0145">Chemotaxis</keyword>
<dbReference type="EMBL" id="BDFE01000015">
    <property type="protein sequence ID" value="GAU08383.1"/>
    <property type="molecule type" value="Genomic_DNA"/>
</dbReference>
<dbReference type="GO" id="GO:0071978">
    <property type="term" value="P:bacterial-type flagellum-dependent swarming motility"/>
    <property type="evidence" value="ECO:0007669"/>
    <property type="project" value="TreeGrafter"/>
</dbReference>
<feature type="compositionally biased region" description="Polar residues" evidence="11">
    <location>
        <begin position="60"/>
        <end position="74"/>
    </location>
</feature>
<evidence type="ECO:0000256" key="1">
    <source>
        <dbReference type="ARBA" id="ARBA00002254"/>
    </source>
</evidence>
<evidence type="ECO:0000256" key="5">
    <source>
        <dbReference type="ARBA" id="ARBA00022500"/>
    </source>
</evidence>
<comment type="subcellular location">
    <subcellularLocation>
        <location evidence="2">Cell membrane</location>
        <topology evidence="2">Single-pass membrane protein</topology>
    </subcellularLocation>
</comment>
<accession>A0A194AGD1</accession>
<evidence type="ECO:0000313" key="13">
    <source>
        <dbReference type="Proteomes" id="UP000095200"/>
    </source>
</evidence>
<dbReference type="GO" id="GO:0009425">
    <property type="term" value="C:bacterial-type flagellum basal body"/>
    <property type="evidence" value="ECO:0007669"/>
    <property type="project" value="InterPro"/>
</dbReference>
<comment type="function">
    <text evidence="1 10">Controls the rotational direction of flagella during chemotaxis.</text>
</comment>
<evidence type="ECO:0000313" key="12">
    <source>
        <dbReference type="EMBL" id="GAU08383.1"/>
    </source>
</evidence>
<dbReference type="GO" id="GO:0006935">
    <property type="term" value="P:chemotaxis"/>
    <property type="evidence" value="ECO:0007669"/>
    <property type="project" value="UniProtKB-KW"/>
</dbReference>
<keyword evidence="7 10" id="KW-0283">Flagellar rotation</keyword>
<dbReference type="Pfam" id="PF03748">
    <property type="entry name" value="FliL"/>
    <property type="match status" value="1"/>
</dbReference>
<evidence type="ECO:0000256" key="6">
    <source>
        <dbReference type="ARBA" id="ARBA00022692"/>
    </source>
</evidence>